<evidence type="ECO:0000313" key="2">
    <source>
        <dbReference type="Proteomes" id="UP000254863"/>
    </source>
</evidence>
<protein>
    <submittedName>
        <fullName evidence="1">Threonine dehydratase</fullName>
    </submittedName>
</protein>
<proteinExistence type="predicted"/>
<dbReference type="EMBL" id="UGMS01000008">
    <property type="protein sequence ID" value="STW80960.1"/>
    <property type="molecule type" value="Genomic_DNA"/>
</dbReference>
<organism evidence="1 2">
    <name type="scientific">Klebsiella michiganensis</name>
    <dbReference type="NCBI Taxonomy" id="1134687"/>
    <lineage>
        <taxon>Bacteria</taxon>
        <taxon>Pseudomonadati</taxon>
        <taxon>Pseudomonadota</taxon>
        <taxon>Gammaproteobacteria</taxon>
        <taxon>Enterobacterales</taxon>
        <taxon>Enterobacteriaceae</taxon>
        <taxon>Klebsiella/Raoultella group</taxon>
        <taxon>Klebsiella</taxon>
    </lineage>
</organism>
<comment type="caution">
    <text evidence="1">The sequence shown here is derived from an EMBL/GenBank/DDBJ whole genome shotgun (WGS) entry which is preliminary data.</text>
</comment>
<dbReference type="AlphaFoldDB" id="A0A7H4PRD7"/>
<dbReference type="SUPFAM" id="SSF53686">
    <property type="entry name" value="Tryptophan synthase beta subunit-like PLP-dependent enzymes"/>
    <property type="match status" value="1"/>
</dbReference>
<name>A0A7H4PRD7_9ENTR</name>
<evidence type="ECO:0000313" key="1">
    <source>
        <dbReference type="EMBL" id="STW80960.1"/>
    </source>
</evidence>
<gene>
    <name evidence="1" type="ORF">NCTC11685_08331</name>
</gene>
<dbReference type="Proteomes" id="UP000254863">
    <property type="component" value="Unassembled WGS sequence"/>
</dbReference>
<reference evidence="1 2" key="1">
    <citation type="submission" date="2018-06" db="EMBL/GenBank/DDBJ databases">
        <authorList>
            <consortium name="Pathogen Informatics"/>
            <person name="Doyle S."/>
        </authorList>
    </citation>
    <scope>NUCLEOTIDE SEQUENCE [LARGE SCALE GENOMIC DNA]</scope>
    <source>
        <strain evidence="1 2">NCTC11685</strain>
    </source>
</reference>
<sequence>MSLAQGAAMWESLKAGKPVMVEEVASVADSLGGGIGMDNRWTLPAVKQVMDQHFQVSDDYIAAALLLLFEKEKIFGRRGGGGGSCGAIAISSGHQRP</sequence>
<accession>A0A7H4PRD7</accession>
<dbReference type="InterPro" id="IPR036052">
    <property type="entry name" value="TrpB-like_PALP_sf"/>
</dbReference>
<dbReference type="Gene3D" id="3.40.50.1100">
    <property type="match status" value="1"/>
</dbReference>